<sequence length="460" mass="52240">MSKSLFKDFESVSSKAWKQKIQVDLKGADYNDTLIWKTNEGINVKPFYHSDEFDVLPEVSNSKASQWKISQSIVVSDAKTANASMLEAINRGAEHLLLHVQSETIVIEDLFYNIDVSQVCIDISCDFISEPFVKAVLSTVKDSYREVQPQIHFQTDIIGHIAKTGNWYNNLRDDHHKLDAIVEATHQISVNVDLYQNAGATLVQQLAYSMAHVNEYLNHFKSRNTCSDALEVTFNIATGSNYFFEIAKIRALRLLWSTLASEYGVNTSCRIIATPSKRNKTIYDYNVNMLRTTTECMSAILGGANVICNLPYDALFHNANEFGERISRNQLLVLKNESYFNKVDNPADGAYYIENITDQLAQKALDLFKNIEANGGFLSQLKEGTIQRKIKDCANTEQLDFDSQRIVLLGTNKHPNVTDKMSDNLEVNPFLKIEKRKTLIEPIIEKRLSEKLEIKRLSKE</sequence>
<evidence type="ECO:0000259" key="1">
    <source>
        <dbReference type="Pfam" id="PF01642"/>
    </source>
</evidence>
<dbReference type="AlphaFoldDB" id="A0A1H1VNH1"/>
<dbReference type="SUPFAM" id="SSF51703">
    <property type="entry name" value="Cobalamin (vitamin B12)-dependent enzymes"/>
    <property type="match status" value="1"/>
</dbReference>
<gene>
    <name evidence="2" type="ORF">SAMN04489797_2614</name>
</gene>
<dbReference type="Proteomes" id="UP000198963">
    <property type="component" value="Chromosome I"/>
</dbReference>
<reference evidence="2 3" key="1">
    <citation type="submission" date="2016-10" db="EMBL/GenBank/DDBJ databases">
        <authorList>
            <person name="Varghese N."/>
            <person name="Submissions S."/>
        </authorList>
    </citation>
    <scope>NUCLEOTIDE SEQUENCE [LARGE SCALE GENOMIC DNA]</scope>
    <source>
        <strain evidence="2 3">RHA_55</strain>
    </source>
</reference>
<dbReference type="PANTHER" id="PTHR48101:SF1">
    <property type="entry name" value="METHYLMALONYL-COA MUTASE, LARGE SUBUNIT"/>
    <property type="match status" value="1"/>
</dbReference>
<dbReference type="CDD" id="cd03677">
    <property type="entry name" value="MM_CoA_mutase_beta"/>
    <property type="match status" value="1"/>
</dbReference>
<name>A0A1H1VNH1_9FLAO</name>
<proteinExistence type="predicted"/>
<dbReference type="InterPro" id="IPR006099">
    <property type="entry name" value="MeMalonylCoA_mutase_a/b_cat"/>
</dbReference>
<dbReference type="Pfam" id="PF01642">
    <property type="entry name" value="MM_CoA_mutase"/>
    <property type="match status" value="1"/>
</dbReference>
<dbReference type="PANTHER" id="PTHR48101">
    <property type="entry name" value="METHYLMALONYL-COA MUTASE, MITOCHONDRIAL-RELATED"/>
    <property type="match status" value="1"/>
</dbReference>
<dbReference type="InterPro" id="IPR016176">
    <property type="entry name" value="Cbl-dep_enz_cat"/>
</dbReference>
<organism evidence="2 3">
    <name type="scientific">Winogradskyella sediminis</name>
    <dbReference type="NCBI Taxonomy" id="1382466"/>
    <lineage>
        <taxon>Bacteria</taxon>
        <taxon>Pseudomonadati</taxon>
        <taxon>Bacteroidota</taxon>
        <taxon>Flavobacteriia</taxon>
        <taxon>Flavobacteriales</taxon>
        <taxon>Flavobacteriaceae</taxon>
        <taxon>Winogradskyella</taxon>
    </lineage>
</organism>
<accession>A0A1H1VNH1</accession>
<keyword evidence="3" id="KW-1185">Reference proteome</keyword>
<evidence type="ECO:0000313" key="3">
    <source>
        <dbReference type="Proteomes" id="UP000198963"/>
    </source>
</evidence>
<feature type="domain" description="Methylmalonyl-CoA mutase alpha/beta chain catalytic" evidence="1">
    <location>
        <begin position="108"/>
        <end position="447"/>
    </location>
</feature>
<dbReference type="EMBL" id="LT629774">
    <property type="protein sequence ID" value="SDS86484.1"/>
    <property type="molecule type" value="Genomic_DNA"/>
</dbReference>
<evidence type="ECO:0000313" key="2">
    <source>
        <dbReference type="EMBL" id="SDS86484.1"/>
    </source>
</evidence>
<dbReference type="GO" id="GO:0016866">
    <property type="term" value="F:intramolecular transferase activity"/>
    <property type="evidence" value="ECO:0007669"/>
    <property type="project" value="InterPro"/>
</dbReference>
<dbReference type="STRING" id="1249933.SAMN04489797_2614"/>
<protein>
    <submittedName>
        <fullName evidence="2">Methylmalonyl-CoA mutase</fullName>
    </submittedName>
</protein>
<dbReference type="RefSeq" id="WP_092447111.1">
    <property type="nucleotide sequence ID" value="NZ_LT629774.1"/>
</dbReference>
<dbReference type="GO" id="GO:0031419">
    <property type="term" value="F:cobalamin binding"/>
    <property type="evidence" value="ECO:0007669"/>
    <property type="project" value="InterPro"/>
</dbReference>
<dbReference type="Gene3D" id="3.20.20.240">
    <property type="entry name" value="Methylmalonyl-CoA mutase"/>
    <property type="match status" value="1"/>
</dbReference>